<evidence type="ECO:0000256" key="6">
    <source>
        <dbReference type="ARBA" id="ARBA00023054"/>
    </source>
</evidence>
<sequence length="703" mass="79006">MDTLRKPLTDAVNSASKLPKPMGSRLPGIKRERSPTTLQDVSHEENSFQCPAEPTKKKLKFEGPAANQSRVTASRNVSRVTSSRLQTSRIQSSRAPLVTNPRRETMPARPHTVLNSTVAKPGQKGAASVRPNLSISPIQGTNKKKVVKKRPVWDLKGRIQDMEEQLKDKDSLKVKLDKMMTRIGDLEIQKQDLAGTVLKKEELATTVSKEVDDLRQLLRQKEEELFDQTRKFQRGIDDLKFSKSNLERQKETLEAELNAKTQEIAALKSSIAQQSSAQATLRAELDVSKLGLDNANHQLCERDSEIGKLKEVIQQHEATIDENTQRMREHETIRRKLHNTIQELKGNIRVFCRVRPLIGEEIQSHNGVISHINFPDVDSRVLELDHLVNNGLNGSLSTSNVAKNRKKHEFTFDKVFSPDSTQKDVFDEISQLVQSALDGYNVCIFAYGQTGSGKTYTMEGKDIQDMDNMGMIPRATMQVFETAELLKEKGWTYEFEAMFLEIYNETIRDLLGDKDDLKHEIKMATDKSNPVHVTNLTTVHVKSRAQIHNLLAKASHRRAVGETKLNVHSSRSHSVFTLVLKGNNEQTGESCHGLLNLVDLAGSERLKDSGSEGKRLKETQAINKSLSNLGAVFTSLTNKENHVPYRNSKLTYLLQNSLGGNSKTLMFVNVSPREDNFNETLNSLRFATTVNNCNIGTAQKRVK</sequence>
<dbReference type="SUPFAM" id="SSF52540">
    <property type="entry name" value="P-loop containing nucleoside triphosphate hydrolases"/>
    <property type="match status" value="1"/>
</dbReference>
<dbReference type="GO" id="GO:0003777">
    <property type="term" value="F:microtubule motor activity"/>
    <property type="evidence" value="ECO:0007669"/>
    <property type="project" value="InterPro"/>
</dbReference>
<dbReference type="GO" id="GO:0007018">
    <property type="term" value="P:microtubule-based movement"/>
    <property type="evidence" value="ECO:0007669"/>
    <property type="project" value="InterPro"/>
</dbReference>
<protein>
    <submittedName>
        <fullName evidence="13">Kinesin-like protein KIFC1</fullName>
    </submittedName>
</protein>
<evidence type="ECO:0000256" key="3">
    <source>
        <dbReference type="ARBA" id="ARBA00022701"/>
    </source>
</evidence>
<dbReference type="EMBL" id="JN645279">
    <property type="protein sequence ID" value="AFP33457.1"/>
    <property type="molecule type" value="mRNA"/>
</dbReference>
<evidence type="ECO:0000256" key="2">
    <source>
        <dbReference type="ARBA" id="ARBA00022490"/>
    </source>
</evidence>
<keyword evidence="4 9" id="KW-0547">Nucleotide-binding</keyword>
<dbReference type="GO" id="GO:0005524">
    <property type="term" value="F:ATP binding"/>
    <property type="evidence" value="ECO:0007669"/>
    <property type="project" value="UniProtKB-UniRule"/>
</dbReference>
<feature type="compositionally biased region" description="Polar residues" evidence="11">
    <location>
        <begin position="66"/>
        <end position="94"/>
    </location>
</feature>
<feature type="domain" description="Kinesin motor" evidence="12">
    <location>
        <begin position="347"/>
        <end position="693"/>
    </location>
</feature>
<keyword evidence="3" id="KW-0493">Microtubule</keyword>
<gene>
    <name evidence="13" type="primary">kifc1</name>
</gene>
<accession>U5HTJ7</accession>
<dbReference type="GO" id="GO:0005874">
    <property type="term" value="C:microtubule"/>
    <property type="evidence" value="ECO:0007669"/>
    <property type="project" value="UniProtKB-KW"/>
</dbReference>
<dbReference type="Gene3D" id="1.20.5.730">
    <property type="entry name" value="Single helix bin"/>
    <property type="match status" value="1"/>
</dbReference>
<keyword evidence="6 10" id="KW-0175">Coiled coil</keyword>
<evidence type="ECO:0000313" key="13">
    <source>
        <dbReference type="EMBL" id="AFP33457.1"/>
    </source>
</evidence>
<keyword evidence="5 9" id="KW-0067">ATP-binding</keyword>
<dbReference type="PROSITE" id="PS50067">
    <property type="entry name" value="KINESIN_MOTOR_2"/>
    <property type="match status" value="1"/>
</dbReference>
<evidence type="ECO:0000259" key="12">
    <source>
        <dbReference type="PROSITE" id="PS50067"/>
    </source>
</evidence>
<comment type="similarity">
    <text evidence="9">Belongs to the TRAFAC class myosin-kinesin ATPase superfamily. Kinesin family.</text>
</comment>
<feature type="region of interest" description="Disordered" evidence="11">
    <location>
        <begin position="1"/>
        <end position="95"/>
    </location>
</feature>
<reference evidence="13" key="2">
    <citation type="journal article" date="2013" name="Gene">
        <title>The expression pattern of the C-terminal kinesin gene kifc1 during the spermatogenesis of Sepiella maindroni.</title>
        <authorList>
            <person name="Tan F.Q."/>
            <person name="Ma X.X."/>
            <person name="Zhu J.Q."/>
            <person name="Yang W.X."/>
        </authorList>
    </citation>
    <scope>NUCLEOTIDE SEQUENCE</scope>
</reference>
<evidence type="ECO:0000256" key="9">
    <source>
        <dbReference type="PROSITE-ProRule" id="PRU00283"/>
    </source>
</evidence>
<dbReference type="InterPro" id="IPR027640">
    <property type="entry name" value="Kinesin-like_fam"/>
</dbReference>
<dbReference type="AlphaFoldDB" id="U5HTJ7"/>
<dbReference type="Gene3D" id="3.40.850.10">
    <property type="entry name" value="Kinesin motor domain"/>
    <property type="match status" value="1"/>
</dbReference>
<dbReference type="CDD" id="cd01366">
    <property type="entry name" value="KISc_C_terminal"/>
    <property type="match status" value="1"/>
</dbReference>
<proteinExistence type="evidence at transcript level"/>
<dbReference type="FunFam" id="3.40.850.10:FF:000065">
    <property type="entry name" value="Kinesin-like protein"/>
    <property type="match status" value="1"/>
</dbReference>
<dbReference type="PANTHER" id="PTHR47972:SF45">
    <property type="entry name" value="PROTEIN CLARET SEGREGATIONAL"/>
    <property type="match status" value="1"/>
</dbReference>
<feature type="coiled-coil region" evidence="10">
    <location>
        <begin position="162"/>
        <end position="270"/>
    </location>
</feature>
<dbReference type="InterPro" id="IPR001752">
    <property type="entry name" value="Kinesin_motor_dom"/>
</dbReference>
<dbReference type="InterPro" id="IPR027417">
    <property type="entry name" value="P-loop_NTPase"/>
</dbReference>
<dbReference type="PANTHER" id="PTHR47972">
    <property type="entry name" value="KINESIN-LIKE PROTEIN KLP-3"/>
    <property type="match status" value="1"/>
</dbReference>
<feature type="binding site" evidence="9">
    <location>
        <begin position="448"/>
        <end position="455"/>
    </location>
    <ligand>
        <name>ATP</name>
        <dbReference type="ChEBI" id="CHEBI:30616"/>
    </ligand>
</feature>
<evidence type="ECO:0000256" key="5">
    <source>
        <dbReference type="ARBA" id="ARBA00022840"/>
    </source>
</evidence>
<evidence type="ECO:0000256" key="11">
    <source>
        <dbReference type="SAM" id="MobiDB-lite"/>
    </source>
</evidence>
<evidence type="ECO:0000256" key="7">
    <source>
        <dbReference type="ARBA" id="ARBA00023175"/>
    </source>
</evidence>
<comment type="subcellular location">
    <subcellularLocation>
        <location evidence="1">Cytoplasm</location>
        <location evidence="1">Cytoskeleton</location>
    </subcellularLocation>
</comment>
<feature type="coiled-coil region" evidence="10">
    <location>
        <begin position="306"/>
        <end position="347"/>
    </location>
</feature>
<evidence type="ECO:0000256" key="4">
    <source>
        <dbReference type="ARBA" id="ARBA00022741"/>
    </source>
</evidence>
<evidence type="ECO:0000256" key="8">
    <source>
        <dbReference type="ARBA" id="ARBA00023212"/>
    </source>
</evidence>
<dbReference type="SMART" id="SM00129">
    <property type="entry name" value="KISc"/>
    <property type="match status" value="1"/>
</dbReference>
<dbReference type="InterPro" id="IPR036961">
    <property type="entry name" value="Kinesin_motor_dom_sf"/>
</dbReference>
<reference evidence="13" key="1">
    <citation type="submission" date="2011-09" db="EMBL/GenBank/DDBJ databases">
        <authorList>
            <person name="Ma X.-X."/>
            <person name="Zhu J.-Q."/>
            <person name="Yang W.-X."/>
        </authorList>
    </citation>
    <scope>NUCLEOTIDE SEQUENCE</scope>
</reference>
<keyword evidence="2" id="KW-0963">Cytoplasm</keyword>
<keyword evidence="7 9" id="KW-0505">Motor protein</keyword>
<dbReference type="Pfam" id="PF00225">
    <property type="entry name" value="Kinesin"/>
    <property type="match status" value="1"/>
</dbReference>
<organism evidence="13">
    <name type="scientific">Sepiella maindroni</name>
    <dbReference type="NCBI Taxonomy" id="153280"/>
    <lineage>
        <taxon>Eukaryota</taxon>
        <taxon>Metazoa</taxon>
        <taxon>Spiralia</taxon>
        <taxon>Lophotrochozoa</taxon>
        <taxon>Mollusca</taxon>
        <taxon>Cephalopoda</taxon>
        <taxon>Coleoidea</taxon>
        <taxon>Decapodiformes</taxon>
        <taxon>Sepiida</taxon>
        <taxon>Sepiina</taxon>
        <taxon>Sepiidae</taxon>
        <taxon>Sepiella</taxon>
    </lineage>
</organism>
<name>U5HTJ7_9MOLL</name>
<dbReference type="GO" id="GO:0090307">
    <property type="term" value="P:mitotic spindle assembly"/>
    <property type="evidence" value="ECO:0007669"/>
    <property type="project" value="UniProtKB-ARBA"/>
</dbReference>
<keyword evidence="8" id="KW-0206">Cytoskeleton</keyword>
<dbReference type="GO" id="GO:0008017">
    <property type="term" value="F:microtubule binding"/>
    <property type="evidence" value="ECO:0007669"/>
    <property type="project" value="InterPro"/>
</dbReference>
<evidence type="ECO:0000256" key="10">
    <source>
        <dbReference type="SAM" id="Coils"/>
    </source>
</evidence>
<evidence type="ECO:0000256" key="1">
    <source>
        <dbReference type="ARBA" id="ARBA00004245"/>
    </source>
</evidence>
<dbReference type="PRINTS" id="PR00380">
    <property type="entry name" value="KINESINHEAVY"/>
</dbReference>
<feature type="coiled-coil region" evidence="10">
    <location>
        <begin position="500"/>
        <end position="527"/>
    </location>
</feature>